<dbReference type="Proteomes" id="UP001148614">
    <property type="component" value="Unassembled WGS sequence"/>
</dbReference>
<evidence type="ECO:0000313" key="2">
    <source>
        <dbReference type="EMBL" id="KAJ3564445.1"/>
    </source>
</evidence>
<dbReference type="AlphaFoldDB" id="A0A9W8N9K2"/>
<sequence length="156" mass="16713">MKPTSHVSKSHSSAEQIFEVGDQFPSSLPTLLSILSFFSAFPAPGTLGLRTLVAQVLLTNKRAHKMIYFIAQLLSESALEHSLQFVNTAHRPVIGPSASQEPDKNGALISCKHKKHVSTFPGLIAPVNATAMLGKKERENGVNEVLAIISAQKGSA</sequence>
<feature type="transmembrane region" description="Helical" evidence="1">
    <location>
        <begin position="34"/>
        <end position="58"/>
    </location>
</feature>
<keyword evidence="1" id="KW-0812">Transmembrane</keyword>
<keyword evidence="1" id="KW-0472">Membrane</keyword>
<dbReference type="EMBL" id="JANPWZ010001615">
    <property type="protein sequence ID" value="KAJ3564445.1"/>
    <property type="molecule type" value="Genomic_DNA"/>
</dbReference>
<reference evidence="2" key="1">
    <citation type="submission" date="2022-07" db="EMBL/GenBank/DDBJ databases">
        <title>Genome Sequence of Xylaria arbuscula.</title>
        <authorList>
            <person name="Buettner E."/>
        </authorList>
    </citation>
    <scope>NUCLEOTIDE SEQUENCE</scope>
    <source>
        <strain evidence="2">VT107</strain>
    </source>
</reference>
<proteinExistence type="predicted"/>
<evidence type="ECO:0000256" key="1">
    <source>
        <dbReference type="SAM" id="Phobius"/>
    </source>
</evidence>
<protein>
    <submittedName>
        <fullName evidence="2">Uncharacterized protein</fullName>
    </submittedName>
</protein>
<evidence type="ECO:0000313" key="3">
    <source>
        <dbReference type="Proteomes" id="UP001148614"/>
    </source>
</evidence>
<gene>
    <name evidence="2" type="ORF">NPX13_g7842</name>
</gene>
<accession>A0A9W8N9K2</accession>
<keyword evidence="3" id="KW-1185">Reference proteome</keyword>
<keyword evidence="1" id="KW-1133">Transmembrane helix</keyword>
<organism evidence="2 3">
    <name type="scientific">Xylaria arbuscula</name>
    <dbReference type="NCBI Taxonomy" id="114810"/>
    <lineage>
        <taxon>Eukaryota</taxon>
        <taxon>Fungi</taxon>
        <taxon>Dikarya</taxon>
        <taxon>Ascomycota</taxon>
        <taxon>Pezizomycotina</taxon>
        <taxon>Sordariomycetes</taxon>
        <taxon>Xylariomycetidae</taxon>
        <taxon>Xylariales</taxon>
        <taxon>Xylariaceae</taxon>
        <taxon>Xylaria</taxon>
    </lineage>
</organism>
<comment type="caution">
    <text evidence="2">The sequence shown here is derived from an EMBL/GenBank/DDBJ whole genome shotgun (WGS) entry which is preliminary data.</text>
</comment>
<name>A0A9W8N9K2_9PEZI</name>